<dbReference type="RefSeq" id="WP_166276360.1">
    <property type="nucleotide sequence ID" value="NZ_JAAFGS010000006.1"/>
</dbReference>
<dbReference type="PANTHER" id="PTHR42850">
    <property type="entry name" value="METALLOPHOSPHOESTERASE"/>
    <property type="match status" value="1"/>
</dbReference>
<gene>
    <name evidence="3" type="ORF">GYN08_16615</name>
</gene>
<dbReference type="InterPro" id="IPR029052">
    <property type="entry name" value="Metallo-depent_PP-like"/>
</dbReference>
<evidence type="ECO:0000313" key="3">
    <source>
        <dbReference type="EMBL" id="NGZ76931.1"/>
    </source>
</evidence>
<dbReference type="SUPFAM" id="SSF56300">
    <property type="entry name" value="Metallo-dependent phosphatases"/>
    <property type="match status" value="1"/>
</dbReference>
<dbReference type="EMBL" id="JAAFGS010000006">
    <property type="protein sequence ID" value="NGZ76931.1"/>
    <property type="molecule type" value="Genomic_DNA"/>
</dbReference>
<reference evidence="3 4" key="1">
    <citation type="submission" date="2020-01" db="EMBL/GenBank/DDBJ databases">
        <title>Polyphasic characterisation and genomic insights into a novel alkali tolerant bacterium VR-M41.</title>
        <authorList>
            <person name="Vemuluri V.R."/>
        </authorList>
    </citation>
    <scope>NUCLEOTIDE SEQUENCE [LARGE SCALE GENOMIC DNA]</scope>
    <source>
        <strain evidence="3 4">VR-M41</strain>
    </source>
</reference>
<accession>A0ABX0FCC2</accession>
<evidence type="ECO:0000256" key="1">
    <source>
        <dbReference type="ARBA" id="ARBA00008950"/>
    </source>
</evidence>
<dbReference type="Proteomes" id="UP000800303">
    <property type="component" value="Unassembled WGS sequence"/>
</dbReference>
<keyword evidence="4" id="KW-1185">Reference proteome</keyword>
<comment type="caution">
    <text evidence="3">The sequence shown here is derived from an EMBL/GenBank/DDBJ whole genome shotgun (WGS) entry which is preliminary data.</text>
</comment>
<sequence>MKLAILTDIHGNAPALRAVLSDIDRRGGTDRICCLGDMIGIGPDSDEVLEAIMNRGDASAISGNHEEAVLHLLDGQGALPGHEAVAEHHAWIGSRLTPRSVEFIRSLPQTLEIEAEGLRLLMTHYHRSGGELDPIDEAPSGTKLDRTYANSPYDLVCFGHHHPIHHFQTERRTYVNPGALGCGDRAAARYAIAELQNGTIRVHLLGVAYDNRDFLESFERLQVPDRDFILRVFHGNQLNT</sequence>
<name>A0ABX0FCC2_9BACL</name>
<evidence type="ECO:0000313" key="4">
    <source>
        <dbReference type="Proteomes" id="UP000800303"/>
    </source>
</evidence>
<evidence type="ECO:0000259" key="2">
    <source>
        <dbReference type="Pfam" id="PF12850"/>
    </source>
</evidence>
<dbReference type="PIRSF" id="PIRSF000883">
    <property type="entry name" value="Pesterase_MJ0912"/>
    <property type="match status" value="1"/>
</dbReference>
<feature type="domain" description="Calcineurin-like phosphoesterase" evidence="2">
    <location>
        <begin position="1"/>
        <end position="197"/>
    </location>
</feature>
<dbReference type="InterPro" id="IPR024654">
    <property type="entry name" value="Calcineurin-like_PHP_lpxH"/>
</dbReference>
<dbReference type="Pfam" id="PF12850">
    <property type="entry name" value="Metallophos_2"/>
    <property type="match status" value="1"/>
</dbReference>
<dbReference type="InterPro" id="IPR050126">
    <property type="entry name" value="Ap4A_hydrolase"/>
</dbReference>
<dbReference type="InterPro" id="IPR011152">
    <property type="entry name" value="Pesterase_MJ0912"/>
</dbReference>
<comment type="similarity">
    <text evidence="1">Belongs to the metallophosphoesterase superfamily. YfcE family.</text>
</comment>
<protein>
    <submittedName>
        <fullName evidence="3">Metallophosphoesterase family protein</fullName>
    </submittedName>
</protein>
<dbReference type="Gene3D" id="3.60.21.10">
    <property type="match status" value="1"/>
</dbReference>
<organism evidence="3 4">
    <name type="scientific">Saccharibacillus alkalitolerans</name>
    <dbReference type="NCBI Taxonomy" id="2705290"/>
    <lineage>
        <taxon>Bacteria</taxon>
        <taxon>Bacillati</taxon>
        <taxon>Bacillota</taxon>
        <taxon>Bacilli</taxon>
        <taxon>Bacillales</taxon>
        <taxon>Paenibacillaceae</taxon>
        <taxon>Saccharibacillus</taxon>
    </lineage>
</organism>
<dbReference type="PANTHER" id="PTHR42850:SF2">
    <property type="entry name" value="BLL5683 PROTEIN"/>
    <property type="match status" value="1"/>
</dbReference>
<proteinExistence type="inferred from homology"/>